<dbReference type="AlphaFoldDB" id="A0A817XVR6"/>
<evidence type="ECO:0000313" key="3">
    <source>
        <dbReference type="EMBL" id="CAF4492697.1"/>
    </source>
</evidence>
<dbReference type="EMBL" id="CAJOBP010007134">
    <property type="protein sequence ID" value="CAF4508049.1"/>
    <property type="molecule type" value="Genomic_DNA"/>
</dbReference>
<comment type="caution">
    <text evidence="2">The sequence shown here is derived from an EMBL/GenBank/DDBJ whole genome shotgun (WGS) entry which is preliminary data.</text>
</comment>
<evidence type="ECO:0000313" key="2">
    <source>
        <dbReference type="EMBL" id="CAF3373531.1"/>
    </source>
</evidence>
<dbReference type="Proteomes" id="UP000663825">
    <property type="component" value="Unassembled WGS sequence"/>
</dbReference>
<feature type="region of interest" description="Disordered" evidence="1">
    <location>
        <begin position="134"/>
        <end position="169"/>
    </location>
</feature>
<dbReference type="EMBL" id="CAJOBO010003439">
    <property type="protein sequence ID" value="CAF4492697.1"/>
    <property type="molecule type" value="Genomic_DNA"/>
</dbReference>
<dbReference type="Proteomes" id="UP000663873">
    <property type="component" value="Unassembled WGS sequence"/>
</dbReference>
<organism evidence="2 5">
    <name type="scientific">Rotaria socialis</name>
    <dbReference type="NCBI Taxonomy" id="392032"/>
    <lineage>
        <taxon>Eukaryota</taxon>
        <taxon>Metazoa</taxon>
        <taxon>Spiralia</taxon>
        <taxon>Gnathifera</taxon>
        <taxon>Rotifera</taxon>
        <taxon>Eurotatoria</taxon>
        <taxon>Bdelloidea</taxon>
        <taxon>Philodinida</taxon>
        <taxon>Philodinidae</taxon>
        <taxon>Rotaria</taxon>
    </lineage>
</organism>
<protein>
    <submittedName>
        <fullName evidence="2">Uncharacterized protein</fullName>
    </submittedName>
</protein>
<evidence type="ECO:0000313" key="6">
    <source>
        <dbReference type="Proteomes" id="UP000663873"/>
    </source>
</evidence>
<dbReference type="EMBL" id="CAJNXB010004369">
    <property type="protein sequence ID" value="CAF3373531.1"/>
    <property type="molecule type" value="Genomic_DNA"/>
</dbReference>
<feature type="compositionally biased region" description="Polar residues" evidence="1">
    <location>
        <begin position="134"/>
        <end position="146"/>
    </location>
</feature>
<keyword evidence="6" id="KW-1185">Reference proteome</keyword>
<gene>
    <name evidence="3" type="ORF">HFQ381_LOCUS27152</name>
    <name evidence="2" type="ORF">TIS948_LOCUS25287</name>
    <name evidence="4" type="ORF">UJA718_LOCUS26800</name>
</gene>
<sequence>MMLTKKQKHQPLVKSKKRKIVDRSKTIHHRIFLVRKYFSSATGEDDESSIVDDIQQNENDEIQKDNSSDSSSCCNKLYIDENSSQCQCPVESEHYLNRILELLTNTLLNDNLDYKKNATLSSTITLNDDPHLISSSNTHSNSNDKQPSIKSSITSSKSTNDKLPSTTQPISSLGNIEISGFTSTLKLNDITSPALKSLYLEARSSKDLL</sequence>
<proteinExistence type="predicted"/>
<dbReference type="Proteomes" id="UP000663851">
    <property type="component" value="Unassembled WGS sequence"/>
</dbReference>
<reference evidence="2" key="1">
    <citation type="submission" date="2021-02" db="EMBL/GenBank/DDBJ databases">
        <authorList>
            <person name="Nowell W R."/>
        </authorList>
    </citation>
    <scope>NUCLEOTIDE SEQUENCE</scope>
</reference>
<accession>A0A817XVR6</accession>
<name>A0A817XVR6_9BILA</name>
<evidence type="ECO:0000313" key="4">
    <source>
        <dbReference type="EMBL" id="CAF4508049.1"/>
    </source>
</evidence>
<feature type="compositionally biased region" description="Low complexity" evidence="1">
    <location>
        <begin position="148"/>
        <end position="158"/>
    </location>
</feature>
<evidence type="ECO:0000256" key="1">
    <source>
        <dbReference type="SAM" id="MobiDB-lite"/>
    </source>
</evidence>
<evidence type="ECO:0000313" key="5">
    <source>
        <dbReference type="Proteomes" id="UP000663825"/>
    </source>
</evidence>